<feature type="region of interest" description="Disordered" evidence="1">
    <location>
        <begin position="304"/>
        <end position="329"/>
    </location>
</feature>
<protein>
    <recommendedName>
        <fullName evidence="2">Deoxyribonuclease NucA/NucB domain-containing protein</fullName>
    </recommendedName>
</protein>
<organism evidence="3 4">
    <name type="scientific">Coprinopsis marcescibilis</name>
    <name type="common">Agaric fungus</name>
    <name type="synonym">Psathyrella marcescibilis</name>
    <dbReference type="NCBI Taxonomy" id="230819"/>
    <lineage>
        <taxon>Eukaryota</taxon>
        <taxon>Fungi</taxon>
        <taxon>Dikarya</taxon>
        <taxon>Basidiomycota</taxon>
        <taxon>Agaricomycotina</taxon>
        <taxon>Agaricomycetes</taxon>
        <taxon>Agaricomycetidae</taxon>
        <taxon>Agaricales</taxon>
        <taxon>Agaricineae</taxon>
        <taxon>Psathyrellaceae</taxon>
        <taxon>Coprinopsis</taxon>
    </lineage>
</organism>
<reference evidence="3 4" key="1">
    <citation type="journal article" date="2019" name="Nat. Ecol. Evol.">
        <title>Megaphylogeny resolves global patterns of mushroom evolution.</title>
        <authorList>
            <person name="Varga T."/>
            <person name="Krizsan K."/>
            <person name="Foldi C."/>
            <person name="Dima B."/>
            <person name="Sanchez-Garcia M."/>
            <person name="Sanchez-Ramirez S."/>
            <person name="Szollosi G.J."/>
            <person name="Szarkandi J.G."/>
            <person name="Papp V."/>
            <person name="Albert L."/>
            <person name="Andreopoulos W."/>
            <person name="Angelini C."/>
            <person name="Antonin V."/>
            <person name="Barry K.W."/>
            <person name="Bougher N.L."/>
            <person name="Buchanan P."/>
            <person name="Buyck B."/>
            <person name="Bense V."/>
            <person name="Catcheside P."/>
            <person name="Chovatia M."/>
            <person name="Cooper J."/>
            <person name="Damon W."/>
            <person name="Desjardin D."/>
            <person name="Finy P."/>
            <person name="Geml J."/>
            <person name="Haridas S."/>
            <person name="Hughes K."/>
            <person name="Justo A."/>
            <person name="Karasinski D."/>
            <person name="Kautmanova I."/>
            <person name="Kiss B."/>
            <person name="Kocsube S."/>
            <person name="Kotiranta H."/>
            <person name="LaButti K.M."/>
            <person name="Lechner B.E."/>
            <person name="Liimatainen K."/>
            <person name="Lipzen A."/>
            <person name="Lukacs Z."/>
            <person name="Mihaltcheva S."/>
            <person name="Morgado L.N."/>
            <person name="Niskanen T."/>
            <person name="Noordeloos M.E."/>
            <person name="Ohm R.A."/>
            <person name="Ortiz-Santana B."/>
            <person name="Ovrebo C."/>
            <person name="Racz N."/>
            <person name="Riley R."/>
            <person name="Savchenko A."/>
            <person name="Shiryaev A."/>
            <person name="Soop K."/>
            <person name="Spirin V."/>
            <person name="Szebenyi C."/>
            <person name="Tomsovsky M."/>
            <person name="Tulloss R.E."/>
            <person name="Uehling J."/>
            <person name="Grigoriev I.V."/>
            <person name="Vagvolgyi C."/>
            <person name="Papp T."/>
            <person name="Martin F.M."/>
            <person name="Miettinen O."/>
            <person name="Hibbett D.S."/>
            <person name="Nagy L.G."/>
        </authorList>
    </citation>
    <scope>NUCLEOTIDE SEQUENCE [LARGE SCALE GENOMIC DNA]</scope>
    <source>
        <strain evidence="3 4">CBS 121175</strain>
    </source>
</reference>
<proteinExistence type="predicted"/>
<keyword evidence="4" id="KW-1185">Reference proteome</keyword>
<dbReference type="EMBL" id="ML210266">
    <property type="protein sequence ID" value="TFK21527.1"/>
    <property type="molecule type" value="Genomic_DNA"/>
</dbReference>
<evidence type="ECO:0000313" key="4">
    <source>
        <dbReference type="Proteomes" id="UP000307440"/>
    </source>
</evidence>
<gene>
    <name evidence="3" type="ORF">FA15DRAFT_707174</name>
</gene>
<evidence type="ECO:0000259" key="2">
    <source>
        <dbReference type="Pfam" id="PF14040"/>
    </source>
</evidence>
<dbReference type="InterPro" id="IPR029476">
    <property type="entry name" value="DNase_NucA_NucB"/>
</dbReference>
<feature type="compositionally biased region" description="Polar residues" evidence="1">
    <location>
        <begin position="311"/>
        <end position="320"/>
    </location>
</feature>
<feature type="domain" description="Deoxyribonuclease NucA/NucB" evidence="2">
    <location>
        <begin position="51"/>
        <end position="173"/>
    </location>
</feature>
<evidence type="ECO:0000256" key="1">
    <source>
        <dbReference type="SAM" id="MobiDB-lite"/>
    </source>
</evidence>
<sequence length="350" mass="37783">MLPARIELLWRYMLLFHRHMRTAWLHQNYPRINPSSLESLIYNDQQLLRNMCDGMGGENAVTLTYSGKLTASAKKRKRQSRSTGCAGGLCRQRGQRGLNSCGEVGSPELFEFELADTTAQFPPALSDESGSAFSSLTRVVNCMPGVQNVRQGQLLSNMVKAAGIVAGQTFAISIDCEKVQDDFTPSPGGEPVNPSNTTNEENFFPADPAFNETTNTMIIYLGDLVAGRYTVNFRVVSGLIERGGYIIDNMGDEIIPLPSSYSGGSSDQVSFDIEPDGELMGVGLVLPTRNRDAGGVQVSWEFNSEPLPPSVTRTGPSQPGSGARSGDEPALQLGAREALIATITLLLVAL</sequence>
<evidence type="ECO:0000313" key="3">
    <source>
        <dbReference type="EMBL" id="TFK21527.1"/>
    </source>
</evidence>
<dbReference type="OrthoDB" id="3259102at2759"/>
<name>A0A5C3KN81_COPMA</name>
<dbReference type="AlphaFoldDB" id="A0A5C3KN81"/>
<dbReference type="Proteomes" id="UP000307440">
    <property type="component" value="Unassembled WGS sequence"/>
</dbReference>
<accession>A0A5C3KN81</accession>
<dbReference type="Pfam" id="PF14040">
    <property type="entry name" value="DNase_NucA_NucB"/>
    <property type="match status" value="1"/>
</dbReference>